<dbReference type="Proteomes" id="UP000076837">
    <property type="component" value="Unassembled WGS sequence"/>
</dbReference>
<evidence type="ECO:0000256" key="1">
    <source>
        <dbReference type="SAM" id="MobiDB-lite"/>
    </source>
</evidence>
<organism evidence="2 3">
    <name type="scientific">Didymella rabiei</name>
    <name type="common">Chickpea ascochyta blight fungus</name>
    <name type="synonym">Mycosphaerella rabiei</name>
    <dbReference type="NCBI Taxonomy" id="5454"/>
    <lineage>
        <taxon>Eukaryota</taxon>
        <taxon>Fungi</taxon>
        <taxon>Dikarya</taxon>
        <taxon>Ascomycota</taxon>
        <taxon>Pezizomycotina</taxon>
        <taxon>Dothideomycetes</taxon>
        <taxon>Pleosporomycetidae</taxon>
        <taxon>Pleosporales</taxon>
        <taxon>Pleosporineae</taxon>
        <taxon>Didymellaceae</taxon>
        <taxon>Ascochyta</taxon>
    </lineage>
</organism>
<feature type="compositionally biased region" description="Basic and acidic residues" evidence="1">
    <location>
        <begin position="40"/>
        <end position="51"/>
    </location>
</feature>
<comment type="caution">
    <text evidence="2">The sequence shown here is derived from an EMBL/GenBank/DDBJ whole genome shotgun (WGS) entry which is preliminary data.</text>
</comment>
<gene>
    <name evidence="2" type="ORF">ST47_g10179</name>
</gene>
<accession>A0A162W855</accession>
<sequence length="338" mass="38066">MAGNVTHVSDKLIKSTDVAPDHPSTNVVPSPPSGNSSGTLHDDESSDDNRKIPNISPFTIATINFGDLKIHEDDLSYPQKDLDHFPGSSYSNVRYHNRPAPAYSHPIQQLRRNNHHMGSGNGFYGRGSHLNTRTWVSEEARAAQEFLVVRNSMKRLFKNADVAKWKVTDYIAHREALMASAAKKLLRKVQDKEDEAVLRVPPISPQQQDMMRRCGLKGNFDQTGNHGRILGEKTIWCEDWQNGKDEIAPWPCLAELKWEGDDRAKTGVGRYPPLPREQGPVGLPWNQLQAVEQYPLDQIACIPTMEDVYLPVDEIGEEVKYSLLNKNLEDAMDAYLES</sequence>
<keyword evidence="3" id="KW-1185">Reference proteome</keyword>
<evidence type="ECO:0000313" key="3">
    <source>
        <dbReference type="Proteomes" id="UP000076837"/>
    </source>
</evidence>
<evidence type="ECO:0000313" key="2">
    <source>
        <dbReference type="EMBL" id="KZM18864.1"/>
    </source>
</evidence>
<dbReference type="STRING" id="5454.A0A162W855"/>
<dbReference type="EMBL" id="JYNV01000322">
    <property type="protein sequence ID" value="KZM18864.1"/>
    <property type="molecule type" value="Genomic_DNA"/>
</dbReference>
<dbReference type="AlphaFoldDB" id="A0A162W855"/>
<feature type="compositionally biased region" description="Low complexity" evidence="1">
    <location>
        <begin position="23"/>
        <end position="39"/>
    </location>
</feature>
<name>A0A162W855_DIDRA</name>
<feature type="region of interest" description="Disordered" evidence="1">
    <location>
        <begin position="1"/>
        <end position="53"/>
    </location>
</feature>
<proteinExistence type="predicted"/>
<reference evidence="2 3" key="1">
    <citation type="journal article" date="2016" name="Sci. Rep.">
        <title>Draft genome sequencing and secretome analysis of fungal phytopathogen Ascochyta rabiei provides insight into the necrotrophic effector repertoire.</title>
        <authorList>
            <person name="Verma S."/>
            <person name="Gazara R.K."/>
            <person name="Nizam S."/>
            <person name="Parween S."/>
            <person name="Chattopadhyay D."/>
            <person name="Verma P.K."/>
        </authorList>
    </citation>
    <scope>NUCLEOTIDE SEQUENCE [LARGE SCALE GENOMIC DNA]</scope>
    <source>
        <strain evidence="2 3">ArDII</strain>
    </source>
</reference>
<protein>
    <submittedName>
        <fullName evidence="2">Uncharacterized protein</fullName>
    </submittedName>
</protein>